<feature type="compositionally biased region" description="Low complexity" evidence="1">
    <location>
        <begin position="537"/>
        <end position="555"/>
    </location>
</feature>
<sequence length="822" mass="91132">MKPLQRRPTLLGYEQPLVADPGGDPQRSQDHYAPRRKEWALDAEAIVKKLNSHEAFGLHEGFEITELPRFSDSMNYLVSEREQFDLWAFEVRRLVGIVNDNKPIQLEGAAEWFGAADREGYHRLDKLATQLIYATSICILDNELLLLEFCPAIANLGHVQVSTRRLLHSFGPKGAVHTARGSILLDKENSRCYHALINYVTGTLVQVLLRTAKGDFWDDNVIISLSKLAAKLKVVSFDLERSASVCLAGKKAWESRLRYQIQNDFAVPADKEDLSFIEKQLVAAQRDVTHCGHRYFVIMDAFHQCINVLIIHIADELTADRNATAGPDSFEASSILYDTGLRRQRNMLCQQRSGAIGGSGSRPEIHCADFAFEVCLANLENLRASLAGRELPPVIGDSPAPAPYTSVYWKWTGLLPAEGEPKGRGAWWRGRGARPEETLLLGKPRSGALQLASMKDVITALVPFVMLCGDFPGQLAGLVHSVHTISSPSDPTKTCEEVPFLASFVVRTSSHSSVTGPDVIPLSASPIARKRALAHWPSSDASPGNDPSSSSSTCSHQQGEHGGVDSDAVLHEELRKSNARIARGMTLFDSWVVDEKSIIIPYRKYCWGSLGLCGCLVVGGLAIGFTVEQRIQGVDPFNISVFCWVLAGFLTLVAKAVRVQEWPWRDFFLGRVVCRSVSEVVAVSWIDPQLLLSILLRLEPLMNLNKRGPFQTAFTRRSPDDGFAIDIPLDTVAMNDGGCFFVKVQGDTSPALMCVRTNYGASFNSVEPQGYSMDGEEVKCRNLDTPRLWGKGLQQRRMYPLATNTLRWTRVVGLHHEEVYFD</sequence>
<feature type="transmembrane region" description="Helical" evidence="2">
    <location>
        <begin position="605"/>
        <end position="625"/>
    </location>
</feature>
<dbReference type="RefSeq" id="XP_047845221.1">
    <property type="nucleotide sequence ID" value="XM_047989222.1"/>
</dbReference>
<feature type="region of interest" description="Disordered" evidence="1">
    <location>
        <begin position="1"/>
        <end position="33"/>
    </location>
</feature>
<dbReference type="Proteomes" id="UP000829364">
    <property type="component" value="Chromosome 7"/>
</dbReference>
<reference evidence="3" key="1">
    <citation type="submission" date="2021-11" db="EMBL/GenBank/DDBJ databases">
        <title>Purpureocillium_takamizusanense_genome.</title>
        <authorList>
            <person name="Nguyen N.-H."/>
        </authorList>
    </citation>
    <scope>NUCLEOTIDE SEQUENCE</scope>
    <source>
        <strain evidence="3">PT3</strain>
    </source>
</reference>
<accession>A0A9Q8VCK4</accession>
<feature type="region of interest" description="Disordered" evidence="1">
    <location>
        <begin position="535"/>
        <end position="567"/>
    </location>
</feature>
<gene>
    <name evidence="3" type="ORF">JDV02_007700</name>
</gene>
<keyword evidence="4" id="KW-1185">Reference proteome</keyword>
<evidence type="ECO:0000256" key="2">
    <source>
        <dbReference type="SAM" id="Phobius"/>
    </source>
</evidence>
<dbReference type="OrthoDB" id="5419219at2759"/>
<evidence type="ECO:0000256" key="1">
    <source>
        <dbReference type="SAM" id="MobiDB-lite"/>
    </source>
</evidence>
<keyword evidence="2" id="KW-1133">Transmembrane helix</keyword>
<protein>
    <submittedName>
        <fullName evidence="3">Uncharacterized protein</fullName>
    </submittedName>
</protein>
<dbReference type="AlphaFoldDB" id="A0A9Q8VCK4"/>
<feature type="transmembrane region" description="Helical" evidence="2">
    <location>
        <begin position="637"/>
        <end position="657"/>
    </location>
</feature>
<name>A0A9Q8VCK4_9HYPO</name>
<evidence type="ECO:0000313" key="4">
    <source>
        <dbReference type="Proteomes" id="UP000829364"/>
    </source>
</evidence>
<evidence type="ECO:0000313" key="3">
    <source>
        <dbReference type="EMBL" id="UNI21740.1"/>
    </source>
</evidence>
<dbReference type="EMBL" id="CP086360">
    <property type="protein sequence ID" value="UNI21740.1"/>
    <property type="molecule type" value="Genomic_DNA"/>
</dbReference>
<dbReference type="GeneID" id="72069648"/>
<feature type="compositionally biased region" description="Basic and acidic residues" evidence="1">
    <location>
        <begin position="558"/>
        <end position="567"/>
    </location>
</feature>
<proteinExistence type="predicted"/>
<organism evidence="3 4">
    <name type="scientific">Purpureocillium takamizusanense</name>
    <dbReference type="NCBI Taxonomy" id="2060973"/>
    <lineage>
        <taxon>Eukaryota</taxon>
        <taxon>Fungi</taxon>
        <taxon>Dikarya</taxon>
        <taxon>Ascomycota</taxon>
        <taxon>Pezizomycotina</taxon>
        <taxon>Sordariomycetes</taxon>
        <taxon>Hypocreomycetidae</taxon>
        <taxon>Hypocreales</taxon>
        <taxon>Ophiocordycipitaceae</taxon>
        <taxon>Purpureocillium</taxon>
    </lineage>
</organism>
<keyword evidence="2" id="KW-0472">Membrane</keyword>
<keyword evidence="2" id="KW-0812">Transmembrane</keyword>
<dbReference type="KEGG" id="ptkz:JDV02_007700"/>